<comment type="subcellular location">
    <subcellularLocation>
        <location evidence="5">Cytoplasm</location>
    </subcellularLocation>
</comment>
<protein>
    <recommendedName>
        <fullName evidence="5">S-adenosylmethionine:tRNA ribosyltransferase-isomerase</fullName>
        <ecNumber evidence="5">2.4.99.17</ecNumber>
    </recommendedName>
    <alternativeName>
        <fullName evidence="5">Queuosine biosynthesis protein QueA</fullName>
    </alternativeName>
</protein>
<dbReference type="Proteomes" id="UP001157911">
    <property type="component" value="Unassembled WGS sequence"/>
</dbReference>
<organism evidence="6 7">
    <name type="scientific">Desulfurobacterium pacificum</name>
    <dbReference type="NCBI Taxonomy" id="240166"/>
    <lineage>
        <taxon>Bacteria</taxon>
        <taxon>Pseudomonadati</taxon>
        <taxon>Aquificota</taxon>
        <taxon>Aquificia</taxon>
        <taxon>Desulfurobacteriales</taxon>
        <taxon>Desulfurobacteriaceae</taxon>
        <taxon>Desulfurobacterium</taxon>
    </lineage>
</organism>
<keyword evidence="1 5" id="KW-0963">Cytoplasm</keyword>
<dbReference type="InterPro" id="IPR042118">
    <property type="entry name" value="QueA_dom1"/>
</dbReference>
<dbReference type="EC" id="2.4.99.17" evidence="5"/>
<proteinExistence type="inferred from homology"/>
<evidence type="ECO:0000313" key="6">
    <source>
        <dbReference type="EMBL" id="SMP16016.1"/>
    </source>
</evidence>
<evidence type="ECO:0000313" key="7">
    <source>
        <dbReference type="Proteomes" id="UP001157911"/>
    </source>
</evidence>
<reference evidence="6 7" key="1">
    <citation type="submission" date="2017-05" db="EMBL/GenBank/DDBJ databases">
        <authorList>
            <person name="Varghese N."/>
            <person name="Submissions S."/>
        </authorList>
    </citation>
    <scope>NUCLEOTIDE SEQUENCE [LARGE SCALE GENOMIC DNA]</scope>
    <source>
        <strain evidence="6 7">DSM 15522</strain>
    </source>
</reference>
<comment type="caution">
    <text evidence="6">The sequence shown here is derived from an EMBL/GenBank/DDBJ whole genome shotgun (WGS) entry which is preliminary data.</text>
</comment>
<dbReference type="SUPFAM" id="SSF111337">
    <property type="entry name" value="QueA-like"/>
    <property type="match status" value="1"/>
</dbReference>
<gene>
    <name evidence="5" type="primary">queA</name>
    <name evidence="6" type="ORF">SAMN06265339_1467</name>
</gene>
<dbReference type="RefSeq" id="WP_283400913.1">
    <property type="nucleotide sequence ID" value="NZ_FXUB01000004.1"/>
</dbReference>
<comment type="catalytic activity">
    <reaction evidence="5">
        <text>7-aminomethyl-7-carbaguanosine(34) in tRNA + S-adenosyl-L-methionine = epoxyqueuosine(34) in tRNA + adenine + L-methionine + 2 H(+)</text>
        <dbReference type="Rhea" id="RHEA:32155"/>
        <dbReference type="Rhea" id="RHEA-COMP:10342"/>
        <dbReference type="Rhea" id="RHEA-COMP:18582"/>
        <dbReference type="ChEBI" id="CHEBI:15378"/>
        <dbReference type="ChEBI" id="CHEBI:16708"/>
        <dbReference type="ChEBI" id="CHEBI:57844"/>
        <dbReference type="ChEBI" id="CHEBI:59789"/>
        <dbReference type="ChEBI" id="CHEBI:82833"/>
        <dbReference type="ChEBI" id="CHEBI:194443"/>
        <dbReference type="EC" id="2.4.99.17"/>
    </reaction>
</comment>
<evidence type="ECO:0000256" key="2">
    <source>
        <dbReference type="ARBA" id="ARBA00022679"/>
    </source>
</evidence>
<dbReference type="HAMAP" id="MF_00113">
    <property type="entry name" value="QueA"/>
    <property type="match status" value="1"/>
</dbReference>
<dbReference type="InterPro" id="IPR003699">
    <property type="entry name" value="QueA"/>
</dbReference>
<evidence type="ECO:0000256" key="3">
    <source>
        <dbReference type="ARBA" id="ARBA00022691"/>
    </source>
</evidence>
<comment type="subunit">
    <text evidence="5">Monomer.</text>
</comment>
<dbReference type="NCBIfam" id="TIGR00113">
    <property type="entry name" value="queA"/>
    <property type="match status" value="1"/>
</dbReference>
<evidence type="ECO:0000256" key="5">
    <source>
        <dbReference type="HAMAP-Rule" id="MF_00113"/>
    </source>
</evidence>
<dbReference type="NCBIfam" id="NF001140">
    <property type="entry name" value="PRK00147.1"/>
    <property type="match status" value="1"/>
</dbReference>
<evidence type="ECO:0000256" key="4">
    <source>
        <dbReference type="ARBA" id="ARBA00022785"/>
    </source>
</evidence>
<evidence type="ECO:0000256" key="1">
    <source>
        <dbReference type="ARBA" id="ARBA00022490"/>
    </source>
</evidence>
<name>A0ABY1NR46_9BACT</name>
<comment type="function">
    <text evidence="5">Transfers and isomerizes the ribose moiety from AdoMet to the 7-aminomethyl group of 7-deazaguanine (preQ1-tRNA) to give epoxyqueuosine (oQ-tRNA).</text>
</comment>
<dbReference type="InterPro" id="IPR042119">
    <property type="entry name" value="QueA_dom2"/>
</dbReference>
<keyword evidence="2 5" id="KW-0808">Transferase</keyword>
<dbReference type="InterPro" id="IPR036100">
    <property type="entry name" value="QueA_sf"/>
</dbReference>
<keyword evidence="7" id="KW-1185">Reference proteome</keyword>
<sequence length="343" mass="38947">MKVSDFDYHLPEELIAKFPAEPRDSSRLLVLHRDTGKIEHRIFRDIVEYLTPGDVLVINDTKVIPARLFGRLETGGKVETLLVRQVKPGEWEVMARPSRKLKPGKKIIYDEELEGTVTGYSEEGKRFIKFTLKSNKDFMEKLSEIGHIPLPPYIEREETPEDREKYQTVFASKEGAVAAPTAGLHFTEELLKKISDMGVIIKNVTLHVGPGTFKPVKVENVEEHKMDYETYNVPEDTAEEINRAKEEDRRVIAVGTTVVRTLESAADETGKVKAGEGSTNLFIYPGYKFKVIDALITNFHLPRSTLIMLVSAFAGRERILNAYKEAVEKGYRFYSYGDAMFIV</sequence>
<dbReference type="Pfam" id="PF02547">
    <property type="entry name" value="Queuosine_synth"/>
    <property type="match status" value="1"/>
</dbReference>
<accession>A0ABY1NR46</accession>
<dbReference type="EMBL" id="FXUB01000004">
    <property type="protein sequence ID" value="SMP16016.1"/>
    <property type="molecule type" value="Genomic_DNA"/>
</dbReference>
<keyword evidence="4 5" id="KW-0671">Queuosine biosynthesis</keyword>
<keyword evidence="3 5" id="KW-0949">S-adenosyl-L-methionine</keyword>
<comment type="pathway">
    <text evidence="5">tRNA modification; tRNA-queuosine biosynthesis.</text>
</comment>
<dbReference type="PANTHER" id="PTHR30307:SF0">
    <property type="entry name" value="S-ADENOSYLMETHIONINE:TRNA RIBOSYLTRANSFERASE-ISOMERASE"/>
    <property type="match status" value="1"/>
</dbReference>
<dbReference type="Gene3D" id="3.40.1780.10">
    <property type="entry name" value="QueA-like"/>
    <property type="match status" value="1"/>
</dbReference>
<comment type="similarity">
    <text evidence="5">Belongs to the QueA family.</text>
</comment>
<dbReference type="Gene3D" id="2.40.10.240">
    <property type="entry name" value="QueA-like"/>
    <property type="match status" value="1"/>
</dbReference>
<dbReference type="PANTHER" id="PTHR30307">
    <property type="entry name" value="S-ADENOSYLMETHIONINE:TRNA RIBOSYLTRANSFERASE-ISOMERASE"/>
    <property type="match status" value="1"/>
</dbReference>